<name>M1VEH2_CYAM1</name>
<dbReference type="GO" id="GO:0030983">
    <property type="term" value="F:mismatched DNA binding"/>
    <property type="evidence" value="ECO:0007669"/>
    <property type="project" value="InterPro"/>
</dbReference>
<reference evidence="6 7" key="2">
    <citation type="journal article" date="2007" name="BMC Biol.">
        <title>A 100%-complete sequence reveals unusually simple genomic features in the hot-spring red alga Cyanidioschyzon merolae.</title>
        <authorList>
            <person name="Nozaki H."/>
            <person name="Takano H."/>
            <person name="Misumi O."/>
            <person name="Terasawa K."/>
            <person name="Matsuzaki M."/>
            <person name="Maruyama S."/>
            <person name="Nishida K."/>
            <person name="Yagisawa F."/>
            <person name="Yoshida Y."/>
            <person name="Fujiwara T."/>
            <person name="Takio S."/>
            <person name="Tamura K."/>
            <person name="Chung S.J."/>
            <person name="Nakamura S."/>
            <person name="Kuroiwa H."/>
            <person name="Tanaka K."/>
            <person name="Sato N."/>
            <person name="Kuroiwa T."/>
        </authorList>
    </citation>
    <scope>NUCLEOTIDE SEQUENCE [LARGE SCALE GENOMIC DNA]</scope>
    <source>
        <strain evidence="6 7">10D</strain>
    </source>
</reference>
<dbReference type="InterPro" id="IPR007696">
    <property type="entry name" value="DNA_mismatch_repair_MutS_core"/>
</dbReference>
<dbReference type="RefSeq" id="XP_005537328.1">
    <property type="nucleotide sequence ID" value="XM_005537271.1"/>
</dbReference>
<dbReference type="SMART" id="SM00534">
    <property type="entry name" value="MUTSac"/>
    <property type="match status" value="1"/>
</dbReference>
<dbReference type="GO" id="GO:0140664">
    <property type="term" value="F:ATP-dependent DNA damage sensor activity"/>
    <property type="evidence" value="ECO:0007669"/>
    <property type="project" value="InterPro"/>
</dbReference>
<dbReference type="AlphaFoldDB" id="M1VEH2"/>
<dbReference type="PROSITE" id="PS00486">
    <property type="entry name" value="DNA_MISMATCH_REPAIR_2"/>
    <property type="match status" value="1"/>
</dbReference>
<dbReference type="SUPFAM" id="SSF48334">
    <property type="entry name" value="DNA repair protein MutS, domain III"/>
    <property type="match status" value="1"/>
</dbReference>
<gene>
    <name evidence="6" type="ORF">CYME_CMN192C</name>
</gene>
<dbReference type="GO" id="GO:0005634">
    <property type="term" value="C:nucleus"/>
    <property type="evidence" value="ECO:0007669"/>
    <property type="project" value="TreeGrafter"/>
</dbReference>
<dbReference type="PIRSF" id="PIRSF005813">
    <property type="entry name" value="MSH2"/>
    <property type="match status" value="1"/>
</dbReference>
<dbReference type="eggNOG" id="KOG0221">
    <property type="taxonomic scope" value="Eukaryota"/>
</dbReference>
<dbReference type="EMBL" id="AP006496">
    <property type="protein sequence ID" value="BAM81292.1"/>
    <property type="molecule type" value="Genomic_DNA"/>
</dbReference>
<dbReference type="InterPro" id="IPR000432">
    <property type="entry name" value="DNA_mismatch_repair_MutS_C"/>
</dbReference>
<dbReference type="InterPro" id="IPR007861">
    <property type="entry name" value="DNA_mismatch_repair_MutS_clamp"/>
</dbReference>
<dbReference type="InterPro" id="IPR011184">
    <property type="entry name" value="DNA_mismatch_repair_Msh2"/>
</dbReference>
<dbReference type="OMA" id="CSVYFMP"/>
<evidence type="ECO:0000256" key="3">
    <source>
        <dbReference type="ARBA" id="ARBA00022840"/>
    </source>
</evidence>
<dbReference type="Proteomes" id="UP000007014">
    <property type="component" value="Chromosome 14"/>
</dbReference>
<dbReference type="KEGG" id="cme:CYME_CMN192C"/>
<dbReference type="HOGENOM" id="CLU_321434_0_0_1"/>
<keyword evidence="3" id="KW-0067">ATP-binding</keyword>
<dbReference type="Pfam" id="PF05190">
    <property type="entry name" value="MutS_IV"/>
    <property type="match status" value="1"/>
</dbReference>
<dbReference type="Gene3D" id="1.10.1420.10">
    <property type="match status" value="2"/>
</dbReference>
<dbReference type="GO" id="GO:0051026">
    <property type="term" value="P:chiasma assembly"/>
    <property type="evidence" value="ECO:0007669"/>
    <property type="project" value="TreeGrafter"/>
</dbReference>
<proteinExistence type="inferred from homology"/>
<dbReference type="Gramene" id="CMN192CT">
    <property type="protein sequence ID" value="CMN192CT"/>
    <property type="gene ID" value="CMN192C"/>
</dbReference>
<protein>
    <submittedName>
        <fullName evidence="6">MutS family DNA mismatch repair protein MSH5</fullName>
    </submittedName>
</protein>
<evidence type="ECO:0000313" key="6">
    <source>
        <dbReference type="EMBL" id="BAM81292.1"/>
    </source>
</evidence>
<comment type="similarity">
    <text evidence="1">Belongs to the DNA mismatch repair MutS family.</text>
</comment>
<organism evidence="6 7">
    <name type="scientific">Cyanidioschyzon merolae (strain NIES-3377 / 10D)</name>
    <name type="common">Unicellular red alga</name>
    <dbReference type="NCBI Taxonomy" id="280699"/>
    <lineage>
        <taxon>Eukaryota</taxon>
        <taxon>Rhodophyta</taxon>
        <taxon>Bangiophyceae</taxon>
        <taxon>Cyanidiales</taxon>
        <taxon>Cyanidiaceae</taxon>
        <taxon>Cyanidioschyzon</taxon>
    </lineage>
</organism>
<dbReference type="PANTHER" id="PTHR11361:SF20">
    <property type="entry name" value="MUTS PROTEIN HOMOLOG 5"/>
    <property type="match status" value="1"/>
</dbReference>
<dbReference type="OrthoDB" id="29596at2759"/>
<keyword evidence="2" id="KW-0547">Nucleotide-binding</keyword>
<dbReference type="Pfam" id="PF00488">
    <property type="entry name" value="MutS_V"/>
    <property type="match status" value="1"/>
</dbReference>
<dbReference type="InterPro" id="IPR045076">
    <property type="entry name" value="MutS"/>
</dbReference>
<keyword evidence="7" id="KW-1185">Reference proteome</keyword>
<dbReference type="Pfam" id="PF05192">
    <property type="entry name" value="MutS_III"/>
    <property type="match status" value="1"/>
</dbReference>
<dbReference type="GO" id="GO:0005524">
    <property type="term" value="F:ATP binding"/>
    <property type="evidence" value="ECO:0007669"/>
    <property type="project" value="UniProtKB-KW"/>
</dbReference>
<sequence length="902" mass="98514">MSSTMHSLGCGAPTRQSLIDETDGGEEIFLMTTVRKQRVGIAWCSTISLVIRFCEIGDSAPFSQTERTLRAIEPNLILTPANAIDEFRAMLTRVASQAVRDMHRSEVQQIEAFPAERLTAVSGGLGDCLELADGGGPLVLLAADDVAPQRIEETIRWWQNPVDAFAQHQLSVDVSGSSSPDRRAPLDDQGPVGQTCLGALLSFLAMRCDVDIHTVRAEPFYMEQLAISPMSLLRELRVLPAKVSAPRSGARVHQHGLTLYQIISSFGASAPGQRKIREILTQPICDPARIRERLEVVQALAGALASIDMILFRKLLKAVHHPQNLWRRLVSGAATAEDWAALHGCNVAVAGLFNGFSDLVQIVLPVWRERSAFLQENAQELTPVLDPEWYTSVATRIGACIDMSGSKSGWNPAVKTGFDENLDNMRLALESLDSFLESVAQSEKSRYFGSSATERSICVQFHPRLGYVMKISRSDAAQMESDASLEHALDTDTDAYVKNDRTRQLDEELGDLPGAINDLEKSIIRDLEAAVIPTIPVLSRTCDLLAEIDCWLSFALSAMRYEWTCPQVLGAESACHIDVIDARHPIQELTVDSFVPNSLSVRRGDVCVVTGPNASGKSVLLRQVALIVHMAQVGSYVPARSARIGVTDRIFARVKSFDSTGRETSTFMNDCIQMAQTLRYATSRSLAIVDEFGKGTSDEDGRALAAAVLSELATNVTGQMTVLFATHFHEVTGTLYAQAHANSRLRFFKLEVLVQENRQTGDAPDQNDDVVLTALYKLSEGAPCLDSYALACARANGMPDAILSRARKIRRFLQARALPPEASLESAATLQLPIRDACPARRYVRLQHIVRQVGIVASTAAAGSPNQAHATSPRVLHAVQQLLQDVSTGRIWACSESRPGNV</sequence>
<dbReference type="GeneID" id="16995446"/>
<dbReference type="PANTHER" id="PTHR11361">
    <property type="entry name" value="DNA MISMATCH REPAIR PROTEIN MUTS FAMILY MEMBER"/>
    <property type="match status" value="1"/>
</dbReference>
<evidence type="ECO:0000256" key="1">
    <source>
        <dbReference type="ARBA" id="ARBA00006271"/>
    </source>
</evidence>
<dbReference type="SUPFAM" id="SSF52540">
    <property type="entry name" value="P-loop containing nucleoside triphosphate hydrolases"/>
    <property type="match status" value="1"/>
</dbReference>
<evidence type="ECO:0000313" key="7">
    <source>
        <dbReference type="Proteomes" id="UP000007014"/>
    </source>
</evidence>
<evidence type="ECO:0000259" key="5">
    <source>
        <dbReference type="PROSITE" id="PS00486"/>
    </source>
</evidence>
<dbReference type="STRING" id="280699.M1VEH2"/>
<dbReference type="GO" id="GO:0006298">
    <property type="term" value="P:mismatch repair"/>
    <property type="evidence" value="ECO:0007669"/>
    <property type="project" value="InterPro"/>
</dbReference>
<dbReference type="InterPro" id="IPR036187">
    <property type="entry name" value="DNA_mismatch_repair_MutS_sf"/>
</dbReference>
<evidence type="ECO:0000256" key="2">
    <source>
        <dbReference type="ARBA" id="ARBA00022741"/>
    </source>
</evidence>
<keyword evidence="4" id="KW-0238">DNA-binding</keyword>
<dbReference type="Gene3D" id="3.40.50.300">
    <property type="entry name" value="P-loop containing nucleotide triphosphate hydrolases"/>
    <property type="match status" value="1"/>
</dbReference>
<dbReference type="InterPro" id="IPR027417">
    <property type="entry name" value="P-loop_NTPase"/>
</dbReference>
<reference evidence="6 7" key="1">
    <citation type="journal article" date="2004" name="Nature">
        <title>Genome sequence of the ultrasmall unicellular red alga Cyanidioschyzon merolae 10D.</title>
        <authorList>
            <person name="Matsuzaki M."/>
            <person name="Misumi O."/>
            <person name="Shin-i T."/>
            <person name="Maruyama S."/>
            <person name="Takahara M."/>
            <person name="Miyagishima S."/>
            <person name="Mori T."/>
            <person name="Nishida K."/>
            <person name="Yagisawa F."/>
            <person name="Nishida K."/>
            <person name="Yoshida Y."/>
            <person name="Nishimura Y."/>
            <person name="Nakao S."/>
            <person name="Kobayashi T."/>
            <person name="Momoyama Y."/>
            <person name="Higashiyama T."/>
            <person name="Minoda A."/>
            <person name="Sano M."/>
            <person name="Nomoto H."/>
            <person name="Oishi K."/>
            <person name="Hayashi H."/>
            <person name="Ohta F."/>
            <person name="Nishizaka S."/>
            <person name="Haga S."/>
            <person name="Miura S."/>
            <person name="Morishita T."/>
            <person name="Kabeya Y."/>
            <person name="Terasawa K."/>
            <person name="Suzuki Y."/>
            <person name="Ishii Y."/>
            <person name="Asakawa S."/>
            <person name="Takano H."/>
            <person name="Ohta N."/>
            <person name="Kuroiwa H."/>
            <person name="Tanaka K."/>
            <person name="Shimizu N."/>
            <person name="Sugano S."/>
            <person name="Sato N."/>
            <person name="Nozaki H."/>
            <person name="Ogasawara N."/>
            <person name="Kohara Y."/>
            <person name="Kuroiwa T."/>
        </authorList>
    </citation>
    <scope>NUCLEOTIDE SEQUENCE [LARGE SCALE GENOMIC DNA]</scope>
    <source>
        <strain evidence="6 7">10D</strain>
    </source>
</reference>
<accession>M1VEH2</accession>
<evidence type="ECO:0000256" key="4">
    <source>
        <dbReference type="ARBA" id="ARBA00023125"/>
    </source>
</evidence>
<feature type="domain" description="DNA mismatch repair proteins mutS family" evidence="5">
    <location>
        <begin position="685"/>
        <end position="701"/>
    </location>
</feature>
<dbReference type="SMART" id="SM00533">
    <property type="entry name" value="MUTSd"/>
    <property type="match status" value="1"/>
</dbReference>